<dbReference type="AlphaFoldDB" id="Q6APT1"/>
<dbReference type="KEGG" id="dps:DP0914"/>
<dbReference type="SUPFAM" id="SSF56214">
    <property type="entry name" value="4'-phosphopantetheinyl transferase"/>
    <property type="match status" value="2"/>
</dbReference>
<dbReference type="InterPro" id="IPR008278">
    <property type="entry name" value="4-PPantetheinyl_Trfase_dom"/>
</dbReference>
<dbReference type="GO" id="GO:0019878">
    <property type="term" value="P:lysine biosynthetic process via aminoadipic acid"/>
    <property type="evidence" value="ECO:0007669"/>
    <property type="project" value="TreeGrafter"/>
</dbReference>
<reference evidence="5" key="1">
    <citation type="journal article" date="2004" name="Environ. Microbiol.">
        <title>The genome of Desulfotalea psychrophila, a sulfate-reducing bacterium from permanently cold Arctic sediments.</title>
        <authorList>
            <person name="Rabus R."/>
            <person name="Ruepp A."/>
            <person name="Frickey T."/>
            <person name="Rattei T."/>
            <person name="Fartmann B."/>
            <person name="Stark M."/>
            <person name="Bauer M."/>
            <person name="Zibat A."/>
            <person name="Lombardot T."/>
            <person name="Becker I."/>
            <person name="Amann J."/>
            <person name="Gellner K."/>
            <person name="Teeling H."/>
            <person name="Leuschner W.D."/>
            <person name="Gloeckner F.-O."/>
            <person name="Lupas A.N."/>
            <person name="Amann R."/>
            <person name="Klenk H.-P."/>
        </authorList>
    </citation>
    <scope>NUCLEOTIDE SEQUENCE [LARGE SCALE GENOMIC DNA]</scope>
    <source>
        <strain evidence="5">DSM 12343 / LSv54</strain>
    </source>
</reference>
<evidence type="ECO:0000259" key="3">
    <source>
        <dbReference type="Pfam" id="PF01648"/>
    </source>
</evidence>
<dbReference type="GO" id="GO:0008897">
    <property type="term" value="F:holo-[acyl-carrier-protein] synthase activity"/>
    <property type="evidence" value="ECO:0007669"/>
    <property type="project" value="InterPro"/>
</dbReference>
<proteinExistence type="inferred from homology"/>
<protein>
    <recommendedName>
        <fullName evidence="3">4'-phosphopantetheinyl transferase domain-containing protein</fullName>
    </recommendedName>
</protein>
<dbReference type="PANTHER" id="PTHR12215">
    <property type="entry name" value="PHOSPHOPANTETHEINE TRANSFERASE"/>
    <property type="match status" value="1"/>
</dbReference>
<evidence type="ECO:0000256" key="2">
    <source>
        <dbReference type="ARBA" id="ARBA00022679"/>
    </source>
</evidence>
<dbReference type="STRING" id="177439.DP0914"/>
<evidence type="ECO:0000313" key="4">
    <source>
        <dbReference type="EMBL" id="CAG35643.1"/>
    </source>
</evidence>
<dbReference type="InterPro" id="IPR050559">
    <property type="entry name" value="P-Pant_transferase_sf"/>
</dbReference>
<organism evidence="4 5">
    <name type="scientific">Desulfotalea psychrophila (strain LSv54 / DSM 12343)</name>
    <dbReference type="NCBI Taxonomy" id="177439"/>
    <lineage>
        <taxon>Bacteria</taxon>
        <taxon>Pseudomonadati</taxon>
        <taxon>Thermodesulfobacteriota</taxon>
        <taxon>Desulfobulbia</taxon>
        <taxon>Desulfobulbales</taxon>
        <taxon>Desulfocapsaceae</taxon>
        <taxon>Desulfotalea</taxon>
    </lineage>
</organism>
<keyword evidence="5" id="KW-1185">Reference proteome</keyword>
<dbReference type="PANTHER" id="PTHR12215:SF10">
    <property type="entry name" value="L-AMINOADIPATE-SEMIALDEHYDE DEHYDROGENASE-PHOSPHOPANTETHEINYL TRANSFERASE"/>
    <property type="match status" value="1"/>
</dbReference>
<evidence type="ECO:0000256" key="1">
    <source>
        <dbReference type="ARBA" id="ARBA00010990"/>
    </source>
</evidence>
<dbReference type="RefSeq" id="WP_011188157.1">
    <property type="nucleotide sequence ID" value="NC_006138.1"/>
</dbReference>
<name>Q6APT1_DESPS</name>
<comment type="similarity">
    <text evidence="1">Belongs to the P-Pant transferase superfamily. Gsp/Sfp/HetI/AcpT family.</text>
</comment>
<dbReference type="GO" id="GO:0000287">
    <property type="term" value="F:magnesium ion binding"/>
    <property type="evidence" value="ECO:0007669"/>
    <property type="project" value="InterPro"/>
</dbReference>
<dbReference type="GO" id="GO:0005829">
    <property type="term" value="C:cytosol"/>
    <property type="evidence" value="ECO:0007669"/>
    <property type="project" value="TreeGrafter"/>
</dbReference>
<feature type="domain" description="4'-phosphopantetheinyl transferase" evidence="3">
    <location>
        <begin position="127"/>
        <end position="234"/>
    </location>
</feature>
<evidence type="ECO:0000313" key="5">
    <source>
        <dbReference type="Proteomes" id="UP000000602"/>
    </source>
</evidence>
<sequence>MDKNIFSRQLSNFIQDKMAPSPTGFITELFPAEKICLAVLTKKEQKQLEGYKLNKRRCEWFSGRFAGKKAIQEYLHNKDNILISLAEIEILNREDGRPYFNSPGHLSLDISISHSRDYAISLVAERPCGIDIQRAEKTLLRVAERFCSRGEMELLQQGEDPFIIQLTKLWAAKEALQKAVTATGPMPGFLEIRLQSIERENEGEVFQLHCKEIEEATVYSAGIQLVDNYALAFCLLNSKQSGGALCQSYQK</sequence>
<keyword evidence="2" id="KW-0808">Transferase</keyword>
<dbReference type="Pfam" id="PF01648">
    <property type="entry name" value="ACPS"/>
    <property type="match status" value="1"/>
</dbReference>
<dbReference type="Gene3D" id="3.90.470.20">
    <property type="entry name" value="4'-phosphopantetheinyl transferase domain"/>
    <property type="match status" value="2"/>
</dbReference>
<dbReference type="InterPro" id="IPR037143">
    <property type="entry name" value="4-PPantetheinyl_Trfase_dom_sf"/>
</dbReference>
<accession>Q6APT1</accession>
<dbReference type="OrthoDB" id="5432424at2"/>
<dbReference type="HOGENOM" id="CLU_1105752_0_0_7"/>
<dbReference type="EMBL" id="CR522870">
    <property type="protein sequence ID" value="CAG35643.1"/>
    <property type="molecule type" value="Genomic_DNA"/>
</dbReference>
<gene>
    <name evidence="4" type="ordered locus">DP0914</name>
</gene>
<dbReference type="Proteomes" id="UP000000602">
    <property type="component" value="Chromosome"/>
</dbReference>
<dbReference type="eggNOG" id="COG2977">
    <property type="taxonomic scope" value="Bacteria"/>
</dbReference>